<protein>
    <submittedName>
        <fullName evidence="8">Very short patch repair endonuclease</fullName>
    </submittedName>
</protein>
<dbReference type="GO" id="GO:0006298">
    <property type="term" value="P:mismatch repair"/>
    <property type="evidence" value="ECO:0007669"/>
    <property type="project" value="InterPro"/>
</dbReference>
<dbReference type="NCBIfam" id="TIGR00632">
    <property type="entry name" value="vsr"/>
    <property type="match status" value="1"/>
</dbReference>
<evidence type="ECO:0000256" key="4">
    <source>
        <dbReference type="ARBA" id="ARBA00022801"/>
    </source>
</evidence>
<dbReference type="AlphaFoldDB" id="A0A369LTP7"/>
<name>A0A369LTP7_9ACTN</name>
<proteinExistence type="inferred from homology"/>
<gene>
    <name evidence="8" type="ORF">C1877_13525</name>
</gene>
<keyword evidence="1" id="KW-0540">Nuclease</keyword>
<dbReference type="GO" id="GO:0016787">
    <property type="term" value="F:hydrolase activity"/>
    <property type="evidence" value="ECO:0007669"/>
    <property type="project" value="UniProtKB-KW"/>
</dbReference>
<dbReference type="InterPro" id="IPR004603">
    <property type="entry name" value="DNA_mismatch_endonuc_vsr"/>
</dbReference>
<dbReference type="SUPFAM" id="SSF52980">
    <property type="entry name" value="Restriction endonuclease-like"/>
    <property type="match status" value="1"/>
</dbReference>
<evidence type="ECO:0000256" key="6">
    <source>
        <dbReference type="ARBA" id="ARBA00029466"/>
    </source>
</evidence>
<feature type="region of interest" description="Disordered" evidence="7">
    <location>
        <begin position="45"/>
        <end position="74"/>
    </location>
</feature>
<keyword evidence="5" id="KW-0234">DNA repair</keyword>
<evidence type="ECO:0000256" key="7">
    <source>
        <dbReference type="SAM" id="MobiDB-lite"/>
    </source>
</evidence>
<keyword evidence="3" id="KW-0227">DNA damage</keyword>
<feature type="compositionally biased region" description="Low complexity" evidence="7">
    <location>
        <begin position="12"/>
        <end position="21"/>
    </location>
</feature>
<dbReference type="OrthoDB" id="9801520at2"/>
<keyword evidence="4" id="KW-0378">Hydrolase</keyword>
<sequence>MGNGAWNRGERAGSAGCEAAGPGAGPFRARVELLAGRALPAPARVAAPPAPARVAAPPATNENVRKSMRGNKRADTRPELVVRARLRAAGLSGYRLQWKVPGHPDVAWPGKKVALFVNGCFWHRCPHCNLSLPKSNVEYWVVKFARNVERDEQSRAALEALGWKVHVVWECQLKKKAIDATMAELLPVLAEELDKELVSGALTDPA</sequence>
<keyword evidence="9" id="KW-1185">Reference proteome</keyword>
<reference evidence="8 9" key="1">
    <citation type="journal article" date="2018" name="Elife">
        <title>Discovery and characterization of a prevalent human gut bacterial enzyme sufficient for the inactivation of a family of plant toxins.</title>
        <authorList>
            <person name="Koppel N."/>
            <person name="Bisanz J.E."/>
            <person name="Pandelia M.E."/>
            <person name="Turnbaugh P.J."/>
            <person name="Balskus E.P."/>
        </authorList>
    </citation>
    <scope>NUCLEOTIDE SEQUENCE [LARGE SCALE GENOMIC DNA]</scope>
    <source>
        <strain evidence="8 9">3C</strain>
    </source>
</reference>
<dbReference type="GeneID" id="78360715"/>
<evidence type="ECO:0000256" key="1">
    <source>
        <dbReference type="ARBA" id="ARBA00022722"/>
    </source>
</evidence>
<accession>A0A369LTP7</accession>
<dbReference type="Pfam" id="PF03852">
    <property type="entry name" value="Vsr"/>
    <property type="match status" value="1"/>
</dbReference>
<dbReference type="EMBL" id="PPTS01000009">
    <property type="protein sequence ID" value="RDB62522.1"/>
    <property type="molecule type" value="Genomic_DNA"/>
</dbReference>
<comment type="similarity">
    <text evidence="6">Belongs to the Vsr family.</text>
</comment>
<evidence type="ECO:0000256" key="5">
    <source>
        <dbReference type="ARBA" id="ARBA00023204"/>
    </source>
</evidence>
<dbReference type="Gene3D" id="3.40.960.10">
    <property type="entry name" value="VSR Endonuclease"/>
    <property type="match status" value="1"/>
</dbReference>
<dbReference type="Proteomes" id="UP000254000">
    <property type="component" value="Unassembled WGS sequence"/>
</dbReference>
<dbReference type="RefSeq" id="WP_114569412.1">
    <property type="nucleotide sequence ID" value="NZ_CABMMS010000009.1"/>
</dbReference>
<organism evidence="8 9">
    <name type="scientific">Gordonibacter pamelaeae</name>
    <dbReference type="NCBI Taxonomy" id="471189"/>
    <lineage>
        <taxon>Bacteria</taxon>
        <taxon>Bacillati</taxon>
        <taxon>Actinomycetota</taxon>
        <taxon>Coriobacteriia</taxon>
        <taxon>Eggerthellales</taxon>
        <taxon>Eggerthellaceae</taxon>
        <taxon>Gordonibacter</taxon>
    </lineage>
</organism>
<comment type="caution">
    <text evidence="8">The sequence shown here is derived from an EMBL/GenBank/DDBJ whole genome shotgun (WGS) entry which is preliminary data.</text>
</comment>
<dbReference type="CDD" id="cd00221">
    <property type="entry name" value="Vsr"/>
    <property type="match status" value="1"/>
</dbReference>
<evidence type="ECO:0000313" key="8">
    <source>
        <dbReference type="EMBL" id="RDB62522.1"/>
    </source>
</evidence>
<dbReference type="InterPro" id="IPR011335">
    <property type="entry name" value="Restrct_endonuc-II-like"/>
</dbReference>
<evidence type="ECO:0000256" key="2">
    <source>
        <dbReference type="ARBA" id="ARBA00022759"/>
    </source>
</evidence>
<evidence type="ECO:0000256" key="3">
    <source>
        <dbReference type="ARBA" id="ARBA00022763"/>
    </source>
</evidence>
<feature type="region of interest" description="Disordered" evidence="7">
    <location>
        <begin position="1"/>
        <end position="21"/>
    </location>
</feature>
<dbReference type="GO" id="GO:0004519">
    <property type="term" value="F:endonuclease activity"/>
    <property type="evidence" value="ECO:0007669"/>
    <property type="project" value="UniProtKB-KW"/>
</dbReference>
<keyword evidence="2 8" id="KW-0255">Endonuclease</keyword>
<evidence type="ECO:0000313" key="9">
    <source>
        <dbReference type="Proteomes" id="UP000254000"/>
    </source>
</evidence>
<feature type="compositionally biased region" description="Low complexity" evidence="7">
    <location>
        <begin position="45"/>
        <end position="59"/>
    </location>
</feature>